<protein>
    <recommendedName>
        <fullName evidence="6">3'(2'),5'-bisphosphate nucleotidase CysQ</fullName>
        <ecNumber evidence="6">3.1.3.7</ecNumber>
    </recommendedName>
    <alternativeName>
        <fullName evidence="6">3'(2'),5-bisphosphonucleoside 3'(2')-phosphohydrolase</fullName>
    </alternativeName>
    <alternativeName>
        <fullName evidence="6">3'-phosphoadenosine 5'-phosphate phosphatase</fullName>
        <shortName evidence="6">PAP phosphatase</shortName>
    </alternativeName>
</protein>
<reference evidence="8 9" key="1">
    <citation type="submission" date="2018-06" db="EMBL/GenBank/DDBJ databases">
        <title>Genomic Encyclopedia of Archaeal and Bacterial Type Strains, Phase II (KMG-II): from individual species to whole genera.</title>
        <authorList>
            <person name="Goeker M."/>
        </authorList>
    </citation>
    <scope>NUCLEOTIDE SEQUENCE [LARGE SCALE GENOMIC DNA]</scope>
    <source>
        <strain evidence="8 9">JCM 11668</strain>
    </source>
</reference>
<evidence type="ECO:0000256" key="6">
    <source>
        <dbReference type="HAMAP-Rule" id="MF_02095"/>
    </source>
</evidence>
<dbReference type="EMBL" id="QJTI01000032">
    <property type="protein sequence ID" value="PYF00002.1"/>
    <property type="molecule type" value="Genomic_DNA"/>
</dbReference>
<dbReference type="PANTHER" id="PTHR43028">
    <property type="entry name" value="3'(2'),5'-BISPHOSPHATE NUCLEOTIDASE 1"/>
    <property type="match status" value="1"/>
</dbReference>
<keyword evidence="6 7" id="KW-0460">Magnesium</keyword>
<dbReference type="Proteomes" id="UP000248148">
    <property type="component" value="Unassembled WGS sequence"/>
</dbReference>
<dbReference type="Gene3D" id="3.40.190.80">
    <property type="match status" value="1"/>
</dbReference>
<feature type="binding site" evidence="6">
    <location>
        <begin position="99"/>
        <end position="102"/>
    </location>
    <ligand>
        <name>substrate</name>
    </ligand>
</feature>
<evidence type="ECO:0000313" key="8">
    <source>
        <dbReference type="EMBL" id="PYF00002.1"/>
    </source>
</evidence>
<feature type="binding site" evidence="7">
    <location>
        <position position="100"/>
    </location>
    <ligand>
        <name>Mg(2+)</name>
        <dbReference type="ChEBI" id="CHEBI:18420"/>
        <label>1</label>
        <note>catalytic</note>
    </ligand>
</feature>
<dbReference type="PANTHER" id="PTHR43028:SF5">
    <property type="entry name" value="3'(2'),5'-BISPHOSPHATE NUCLEOTIDASE 1"/>
    <property type="match status" value="1"/>
</dbReference>
<dbReference type="AlphaFoldDB" id="A0A318TCD8"/>
<comment type="similarity">
    <text evidence="1 6">Belongs to the inositol monophosphatase superfamily. CysQ family.</text>
</comment>
<accession>A0A318TCD8</accession>
<dbReference type="NCBIfam" id="TIGR01331">
    <property type="entry name" value="bisphos_cysQ"/>
    <property type="match status" value="1"/>
</dbReference>
<keyword evidence="2 6" id="KW-1003">Cell membrane</keyword>
<dbReference type="PRINTS" id="PR00377">
    <property type="entry name" value="IMPHPHTASES"/>
</dbReference>
<comment type="caution">
    <text evidence="8">The sequence shown here is derived from an EMBL/GenBank/DDBJ whole genome shotgun (WGS) entry which is preliminary data.</text>
</comment>
<keyword evidence="3 6" id="KW-0997">Cell inner membrane</keyword>
<dbReference type="GO" id="GO:0005886">
    <property type="term" value="C:plasma membrane"/>
    <property type="evidence" value="ECO:0007669"/>
    <property type="project" value="UniProtKB-SubCell"/>
</dbReference>
<feature type="binding site" evidence="6">
    <location>
        <position position="230"/>
    </location>
    <ligand>
        <name>substrate</name>
    </ligand>
</feature>
<proteinExistence type="inferred from homology"/>
<evidence type="ECO:0000256" key="3">
    <source>
        <dbReference type="ARBA" id="ARBA00022519"/>
    </source>
</evidence>
<comment type="function">
    <text evidence="6">Converts adenosine-3',5'-bisphosphate (PAP) to AMP.</text>
</comment>
<comment type="catalytic activity">
    <reaction evidence="6">
        <text>adenosine 3',5'-bisphosphate + H2O = AMP + phosphate</text>
        <dbReference type="Rhea" id="RHEA:10040"/>
        <dbReference type="ChEBI" id="CHEBI:15377"/>
        <dbReference type="ChEBI" id="CHEBI:43474"/>
        <dbReference type="ChEBI" id="CHEBI:58343"/>
        <dbReference type="ChEBI" id="CHEBI:456215"/>
        <dbReference type="EC" id="3.1.3.7"/>
    </reaction>
</comment>
<organism evidence="8 9">
    <name type="scientific">Rhodopseudomonas faecalis</name>
    <dbReference type="NCBI Taxonomy" id="99655"/>
    <lineage>
        <taxon>Bacteria</taxon>
        <taxon>Pseudomonadati</taxon>
        <taxon>Pseudomonadota</taxon>
        <taxon>Alphaproteobacteria</taxon>
        <taxon>Hyphomicrobiales</taxon>
        <taxon>Nitrobacteraceae</taxon>
        <taxon>Rhodopseudomonas</taxon>
    </lineage>
</organism>
<evidence type="ECO:0000256" key="5">
    <source>
        <dbReference type="ARBA" id="ARBA00023136"/>
    </source>
</evidence>
<keyword evidence="9" id="KW-1185">Reference proteome</keyword>
<dbReference type="InterPro" id="IPR006240">
    <property type="entry name" value="CysQ"/>
</dbReference>
<keyword evidence="4 6" id="KW-0378">Hydrolase</keyword>
<evidence type="ECO:0000256" key="2">
    <source>
        <dbReference type="ARBA" id="ARBA00022475"/>
    </source>
</evidence>
<feature type="binding site" evidence="6">
    <location>
        <position position="97"/>
    </location>
    <ligand>
        <name>Mg(2+)</name>
        <dbReference type="ChEBI" id="CHEBI:18420"/>
        <label>2</label>
    </ligand>
</feature>
<evidence type="ECO:0000256" key="1">
    <source>
        <dbReference type="ARBA" id="ARBA00005289"/>
    </source>
</evidence>
<dbReference type="PROSITE" id="PS00630">
    <property type="entry name" value="IMP_2"/>
    <property type="match status" value="1"/>
</dbReference>
<feature type="binding site" evidence="6">
    <location>
        <position position="99"/>
    </location>
    <ligand>
        <name>Mg(2+)</name>
        <dbReference type="ChEBI" id="CHEBI:18420"/>
        <label>1</label>
    </ligand>
</feature>
<dbReference type="EC" id="3.1.3.7" evidence="6"/>
<name>A0A318TCD8_9BRAD</name>
<feature type="binding site" evidence="6">
    <location>
        <position position="97"/>
    </location>
    <ligand>
        <name>Mg(2+)</name>
        <dbReference type="ChEBI" id="CHEBI:18420"/>
        <label>1</label>
    </ligand>
</feature>
<dbReference type="RefSeq" id="WP_110782557.1">
    <property type="nucleotide sequence ID" value="NZ_QJTI01000032.1"/>
</dbReference>
<dbReference type="InterPro" id="IPR000760">
    <property type="entry name" value="Inositol_monophosphatase-like"/>
</dbReference>
<dbReference type="Gene3D" id="3.30.540.10">
    <property type="entry name" value="Fructose-1,6-Bisphosphatase, subunit A, domain 1"/>
    <property type="match status" value="1"/>
</dbReference>
<feature type="binding site" evidence="7">
    <location>
        <position position="80"/>
    </location>
    <ligand>
        <name>Mg(2+)</name>
        <dbReference type="ChEBI" id="CHEBI:18420"/>
        <label>1</label>
        <note>catalytic</note>
    </ligand>
</feature>
<dbReference type="InterPro" id="IPR020550">
    <property type="entry name" value="Inositol_monophosphatase_CS"/>
</dbReference>
<dbReference type="GO" id="GO:0000103">
    <property type="term" value="P:sulfate assimilation"/>
    <property type="evidence" value="ECO:0007669"/>
    <property type="project" value="TreeGrafter"/>
</dbReference>
<feature type="binding site" evidence="6">
    <location>
        <position position="80"/>
    </location>
    <ligand>
        <name>substrate</name>
    </ligand>
</feature>
<dbReference type="HAMAP" id="MF_02095">
    <property type="entry name" value="CysQ"/>
    <property type="match status" value="1"/>
</dbReference>
<feature type="binding site" evidence="7">
    <location>
        <position position="99"/>
    </location>
    <ligand>
        <name>Mg(2+)</name>
        <dbReference type="ChEBI" id="CHEBI:18420"/>
        <label>1</label>
        <note>catalytic</note>
    </ligand>
</feature>
<sequence length="279" mass="28410">MTTSTSSGPTLSRDQAVQLLDELTALAIEAGRAIQAIDRSGLAVQGKADGSPVTQADLAADRVIAAGLAALCPAIPVVSEERAPACTKLSGSFFLIDPLDGTKEFIAGRDEFTVNIALVVDGSPLLGIIGAPAKGVLWRGVAGAGAERLTLNADGAITGRAAIRTRPLPAAGQPWVAAVSRSHGNARTEAFIDARPGAERRTLGSAVKLGRIAEGSADIYPRLGPTSEWDIAAGHALVTAAGGVVTDCSGAPIRYGIGHPQFLVPEFIAWGDPAAAPGR</sequence>
<evidence type="ECO:0000256" key="7">
    <source>
        <dbReference type="PIRSR" id="PIRSR600760-2"/>
    </source>
</evidence>
<feature type="binding site" evidence="6">
    <location>
        <position position="230"/>
    </location>
    <ligand>
        <name>Mg(2+)</name>
        <dbReference type="ChEBI" id="CHEBI:18420"/>
        <label>2</label>
    </ligand>
</feature>
<dbReference type="GO" id="GO:0008441">
    <property type="term" value="F:3'(2'),5'-bisphosphate nucleotidase activity"/>
    <property type="evidence" value="ECO:0007669"/>
    <property type="project" value="UniProtKB-UniRule"/>
</dbReference>
<dbReference type="SUPFAM" id="SSF56655">
    <property type="entry name" value="Carbohydrate phosphatase"/>
    <property type="match status" value="1"/>
</dbReference>
<dbReference type="Pfam" id="PF00459">
    <property type="entry name" value="Inositol_P"/>
    <property type="match status" value="1"/>
</dbReference>
<dbReference type="GO" id="GO:0000287">
    <property type="term" value="F:magnesium ion binding"/>
    <property type="evidence" value="ECO:0007669"/>
    <property type="project" value="UniProtKB-UniRule"/>
</dbReference>
<evidence type="ECO:0000256" key="4">
    <source>
        <dbReference type="ARBA" id="ARBA00022801"/>
    </source>
</evidence>
<comment type="subcellular location">
    <subcellularLocation>
        <location evidence="6">Cell inner membrane</location>
        <topology evidence="6">Peripheral membrane protein</topology>
        <orientation evidence="6">Cytoplasmic side</orientation>
    </subcellularLocation>
</comment>
<evidence type="ECO:0000313" key="9">
    <source>
        <dbReference type="Proteomes" id="UP000248148"/>
    </source>
</evidence>
<comment type="cofactor">
    <cofactor evidence="6 7">
        <name>Mg(2+)</name>
        <dbReference type="ChEBI" id="CHEBI:18420"/>
    </cofactor>
</comment>
<dbReference type="GO" id="GO:0046854">
    <property type="term" value="P:phosphatidylinositol phosphate biosynthetic process"/>
    <property type="evidence" value="ECO:0007669"/>
    <property type="project" value="InterPro"/>
</dbReference>
<gene>
    <name evidence="6" type="primary">cysQ</name>
    <name evidence="8" type="ORF">BJ122_13222</name>
</gene>
<feature type="binding site" evidence="6">
    <location>
        <position position="80"/>
    </location>
    <ligand>
        <name>Mg(2+)</name>
        <dbReference type="ChEBI" id="CHEBI:18420"/>
        <label>1</label>
    </ligand>
</feature>
<feature type="binding site" evidence="7">
    <location>
        <position position="97"/>
    </location>
    <ligand>
        <name>Mg(2+)</name>
        <dbReference type="ChEBI" id="CHEBI:18420"/>
        <label>1</label>
        <note>catalytic</note>
    </ligand>
</feature>
<feature type="binding site" evidence="7">
    <location>
        <position position="230"/>
    </location>
    <ligand>
        <name>Mg(2+)</name>
        <dbReference type="ChEBI" id="CHEBI:18420"/>
        <label>1</label>
        <note>catalytic</note>
    </ligand>
</feature>
<keyword evidence="5 6" id="KW-0472">Membrane</keyword>
<dbReference type="InterPro" id="IPR050725">
    <property type="entry name" value="CysQ/Inositol_MonoPase"/>
</dbReference>
<dbReference type="OrthoDB" id="9785695at2"/>
<feature type="binding site" evidence="6">
    <location>
        <position position="100"/>
    </location>
    <ligand>
        <name>Mg(2+)</name>
        <dbReference type="ChEBI" id="CHEBI:18420"/>
        <label>2</label>
    </ligand>
</feature>
<dbReference type="CDD" id="cd01638">
    <property type="entry name" value="CysQ"/>
    <property type="match status" value="1"/>
</dbReference>
<keyword evidence="6 7" id="KW-0479">Metal-binding</keyword>
<dbReference type="GO" id="GO:0050427">
    <property type="term" value="P:3'-phosphoadenosine 5'-phosphosulfate metabolic process"/>
    <property type="evidence" value="ECO:0007669"/>
    <property type="project" value="TreeGrafter"/>
</dbReference>